<dbReference type="PROSITE" id="PS50819">
    <property type="entry name" value="INTEIN_ENDONUCLEASE"/>
    <property type="match status" value="1"/>
</dbReference>
<protein>
    <recommendedName>
        <fullName evidence="1">DOD-type homing endonuclease domain-containing protein</fullName>
    </recommendedName>
</protein>
<dbReference type="SUPFAM" id="SSF55608">
    <property type="entry name" value="Homing endonucleases"/>
    <property type="match status" value="2"/>
</dbReference>
<evidence type="ECO:0000259" key="1">
    <source>
        <dbReference type="PROSITE" id="PS50819"/>
    </source>
</evidence>
<dbReference type="Gene3D" id="3.10.28.10">
    <property type="entry name" value="Homing endonucleases"/>
    <property type="match status" value="1"/>
</dbReference>
<dbReference type="GO" id="GO:0004519">
    <property type="term" value="F:endonuclease activity"/>
    <property type="evidence" value="ECO:0007669"/>
    <property type="project" value="InterPro"/>
</dbReference>
<dbReference type="InterPro" id="IPR027434">
    <property type="entry name" value="Homing_endonucl"/>
</dbReference>
<dbReference type="Proteomes" id="UP000177855">
    <property type="component" value="Unassembled WGS sequence"/>
</dbReference>
<accession>A0A1F8CLP2</accession>
<dbReference type="EMBL" id="MGHS01000002">
    <property type="protein sequence ID" value="OGM77230.1"/>
    <property type="molecule type" value="Genomic_DNA"/>
</dbReference>
<feature type="domain" description="DOD-type homing endonuclease" evidence="1">
    <location>
        <begin position="4"/>
        <end position="158"/>
    </location>
</feature>
<dbReference type="InterPro" id="IPR004860">
    <property type="entry name" value="LAGLIDADG_dom"/>
</dbReference>
<reference evidence="2 3" key="1">
    <citation type="journal article" date="2016" name="Nat. Commun.">
        <title>Thousands of microbial genomes shed light on interconnected biogeochemical processes in an aquifer system.</title>
        <authorList>
            <person name="Anantharaman K."/>
            <person name="Brown C.T."/>
            <person name="Hug L.A."/>
            <person name="Sharon I."/>
            <person name="Castelle C.J."/>
            <person name="Probst A.J."/>
            <person name="Thomas B.C."/>
            <person name="Singh A."/>
            <person name="Wilkins M.J."/>
            <person name="Karaoz U."/>
            <person name="Brodie E.L."/>
            <person name="Williams K.H."/>
            <person name="Hubbard S.S."/>
            <person name="Banfield J.F."/>
        </authorList>
    </citation>
    <scope>NUCLEOTIDE SEQUENCE [LARGE SCALE GENOMIC DNA]</scope>
</reference>
<dbReference type="Pfam" id="PF14528">
    <property type="entry name" value="LAGLIDADG_3"/>
    <property type="match status" value="1"/>
</dbReference>
<gene>
    <name evidence="2" type="ORF">A2210_02655</name>
</gene>
<evidence type="ECO:0000313" key="3">
    <source>
        <dbReference type="Proteomes" id="UP000177855"/>
    </source>
</evidence>
<name>A0A1F8CLP2_9BACT</name>
<sequence>MSYVLGLIFADGAIEDVRKSSRTCYLAITSKDKSLLEKIKKSLSSSHKLYIRKPRIVTFSHGESYLCSKTFTLRIGNKTMFSDLVNLGLTPRKSLTISLPEIPEQYFGHFLRGYFDGDGCVTTGIPKGRKTAEIQTIFISGSRKFLESLSLKLKDLLFIKTKNIFSKDNSHYLRYRGKESLRILHFMYKNLVNTPYLERKYKIYYTFLRNLSSQGEYSRLPHLSQNKAIISSWPKKKLSKRQFSSFY</sequence>
<dbReference type="STRING" id="1802532.A2210_02655"/>
<evidence type="ECO:0000313" key="2">
    <source>
        <dbReference type="EMBL" id="OGM77230.1"/>
    </source>
</evidence>
<dbReference type="AlphaFoldDB" id="A0A1F8CLP2"/>
<dbReference type="InterPro" id="IPR004042">
    <property type="entry name" value="Intein_endonuc_central"/>
</dbReference>
<organism evidence="2 3">
    <name type="scientific">Candidatus Woesebacteria bacterium RIFOXYA1_FULL_40_18</name>
    <dbReference type="NCBI Taxonomy" id="1802532"/>
    <lineage>
        <taxon>Bacteria</taxon>
        <taxon>Candidatus Woeseibacteriota</taxon>
    </lineage>
</organism>
<proteinExistence type="predicted"/>
<comment type="caution">
    <text evidence="2">The sequence shown here is derived from an EMBL/GenBank/DDBJ whole genome shotgun (WGS) entry which is preliminary data.</text>
</comment>